<evidence type="ECO:0000313" key="1">
    <source>
        <dbReference type="EMBL" id="KAJ1363518.1"/>
    </source>
</evidence>
<comment type="caution">
    <text evidence="1">The sequence shown here is derived from an EMBL/GenBank/DDBJ whole genome shotgun (WGS) entry which is preliminary data.</text>
</comment>
<evidence type="ECO:0008006" key="3">
    <source>
        <dbReference type="Google" id="ProtNLM"/>
    </source>
</evidence>
<name>A0AAD5MVK7_PARTN</name>
<sequence>MYTGADTSPKSGEPLSDCVVMDLMDGLLDQGRHLYADNWYIAVLPTENCCRKYTPDWNLQEEAERYNVRQRGSCKGICVRASGDPCKIGMHDATQMVREERSAEQCFRQHTAST</sequence>
<evidence type="ECO:0000313" key="2">
    <source>
        <dbReference type="Proteomes" id="UP001196413"/>
    </source>
</evidence>
<organism evidence="1 2">
    <name type="scientific">Parelaphostrongylus tenuis</name>
    <name type="common">Meningeal worm</name>
    <dbReference type="NCBI Taxonomy" id="148309"/>
    <lineage>
        <taxon>Eukaryota</taxon>
        <taxon>Metazoa</taxon>
        <taxon>Ecdysozoa</taxon>
        <taxon>Nematoda</taxon>
        <taxon>Chromadorea</taxon>
        <taxon>Rhabditida</taxon>
        <taxon>Rhabditina</taxon>
        <taxon>Rhabditomorpha</taxon>
        <taxon>Strongyloidea</taxon>
        <taxon>Metastrongylidae</taxon>
        <taxon>Parelaphostrongylus</taxon>
    </lineage>
</organism>
<dbReference type="EMBL" id="JAHQIW010004748">
    <property type="protein sequence ID" value="KAJ1363518.1"/>
    <property type="molecule type" value="Genomic_DNA"/>
</dbReference>
<proteinExistence type="predicted"/>
<dbReference type="Proteomes" id="UP001196413">
    <property type="component" value="Unassembled WGS sequence"/>
</dbReference>
<dbReference type="AlphaFoldDB" id="A0AAD5MVK7"/>
<reference evidence="1" key="1">
    <citation type="submission" date="2021-06" db="EMBL/GenBank/DDBJ databases">
        <title>Parelaphostrongylus tenuis whole genome reference sequence.</title>
        <authorList>
            <person name="Garwood T.J."/>
            <person name="Larsen P.A."/>
            <person name="Fountain-Jones N.M."/>
            <person name="Garbe J.R."/>
            <person name="Macchietto M.G."/>
            <person name="Kania S.A."/>
            <person name="Gerhold R.W."/>
            <person name="Richards J.E."/>
            <person name="Wolf T.M."/>
        </authorList>
    </citation>
    <scope>NUCLEOTIDE SEQUENCE</scope>
    <source>
        <strain evidence="1">MNPRO001-30</strain>
        <tissue evidence="1">Meninges</tissue>
    </source>
</reference>
<accession>A0AAD5MVK7</accession>
<gene>
    <name evidence="1" type="ORF">KIN20_023403</name>
</gene>
<keyword evidence="2" id="KW-1185">Reference proteome</keyword>
<protein>
    <recommendedName>
        <fullName evidence="3">PiggyBac transposable element-derived protein domain-containing protein</fullName>
    </recommendedName>
</protein>